<reference evidence="1 2" key="1">
    <citation type="submission" date="2024-03" db="EMBL/GenBank/DDBJ databases">
        <title>Mouse gut bacterial collection (mGBC) of GemPharmatech.</title>
        <authorList>
            <person name="He Y."/>
            <person name="Dong L."/>
            <person name="Wu D."/>
            <person name="Gao X."/>
            <person name="Lin Z."/>
        </authorList>
    </citation>
    <scope>NUCLEOTIDE SEQUENCE [LARGE SCALE GENOMIC DNA]</scope>
    <source>
        <strain evidence="1 2">15-30</strain>
    </source>
</reference>
<comment type="caution">
    <text evidence="1">The sequence shown here is derived from an EMBL/GenBank/DDBJ whole genome shotgun (WGS) entry which is preliminary data.</text>
</comment>
<evidence type="ECO:0000313" key="2">
    <source>
        <dbReference type="Proteomes" id="UP001565236"/>
    </source>
</evidence>
<name>A0ABV4DTF1_9LACO</name>
<gene>
    <name evidence="1" type="ORF">AALT52_07415</name>
</gene>
<proteinExistence type="predicted"/>
<keyword evidence="2" id="KW-1185">Reference proteome</keyword>
<organism evidence="1 2">
    <name type="scientific">Ligilactobacillus faecis</name>
    <dbReference type="NCBI Taxonomy" id="762833"/>
    <lineage>
        <taxon>Bacteria</taxon>
        <taxon>Bacillati</taxon>
        <taxon>Bacillota</taxon>
        <taxon>Bacilli</taxon>
        <taxon>Lactobacillales</taxon>
        <taxon>Lactobacillaceae</taxon>
        <taxon>Ligilactobacillus</taxon>
    </lineage>
</organism>
<protein>
    <submittedName>
        <fullName evidence="1">Uncharacterized protein</fullName>
    </submittedName>
</protein>
<accession>A0ABV4DTF1</accession>
<sequence length="85" mass="10297">MVKKYKIFAEDVEFSYTGKELTNWHNLTGEEQNELRKFVSRMEDEYGEDACFHFDDPEELYWPKLTPEERENVRKAIEPHIIKVK</sequence>
<evidence type="ECO:0000313" key="1">
    <source>
        <dbReference type="EMBL" id="MEY8662712.1"/>
    </source>
</evidence>
<dbReference type="EMBL" id="JBCLUF010000026">
    <property type="protein sequence ID" value="MEY8662712.1"/>
    <property type="molecule type" value="Genomic_DNA"/>
</dbReference>
<dbReference type="Proteomes" id="UP001565236">
    <property type="component" value="Unassembled WGS sequence"/>
</dbReference>
<dbReference type="RefSeq" id="WP_369942468.1">
    <property type="nucleotide sequence ID" value="NZ_JBCLUF010000026.1"/>
</dbReference>